<dbReference type="PROSITE" id="PS50110">
    <property type="entry name" value="RESPONSE_REGULATORY"/>
    <property type="match status" value="1"/>
</dbReference>
<evidence type="ECO:0000256" key="4">
    <source>
        <dbReference type="PROSITE-ProRule" id="PRU00169"/>
    </source>
</evidence>
<sequence>MPALLKLPFLALSCALILSGLALTAAAYARDPEALAASLAFFLAVAAGVPLLVGRQIGRIFAETEKTIEDVSLLETITLDHAAGADQLPAAEEPVPDEDKETLRRLQKAEAVEHLRDGITHDLNNKLMVISANIDAVARHMMDQPSIQRKLLSALVASDQAAKLIAKSASFSRPSEPQVQYLDLSERIGSVAALMGRSLLRDTVELHLSLAEELWPVEADPDDIETAIVTLSAYVRDSLTQGGTISLSAQNARIEKGILPNLDVEGDFVELRICSTPAVEGFLDVGDSAEQAFRLQDMDVSSWLRLNRSLHFLQGIGGASKVSRNGDEIAITLYLPRAEAATTLPFRAHSEDDLPEDSVRRNAEILIVDDELEVALALQSTLEEFGYVTSIATDAAQAVKSLHSRKPGLVLTDVAMPGTMNGVMLAREVRQVFPGMPVLLITGNPVMAGEAGEFPLLQKPIVSRDLHAAIQHHLTSPGDESKIVPLFPRSTKRVS</sequence>
<keyword evidence="1 4" id="KW-0597">Phosphoprotein</keyword>
<dbReference type="PANTHER" id="PTHR44591">
    <property type="entry name" value="STRESS RESPONSE REGULATOR PROTEIN 1"/>
    <property type="match status" value="1"/>
</dbReference>
<dbReference type="InterPro" id="IPR050595">
    <property type="entry name" value="Bact_response_regulator"/>
</dbReference>
<dbReference type="InterPro" id="IPR001789">
    <property type="entry name" value="Sig_transdc_resp-reg_receiver"/>
</dbReference>
<reference evidence="8 9" key="2">
    <citation type="submission" date="2020-01" db="EMBL/GenBank/DDBJ databases">
        <title>Microvirga sp. nov., an arsenate reduction bacterium isolated from Tibet hotspring sediments.</title>
        <authorList>
            <person name="Xian W.-D."/>
            <person name="Li W.-J."/>
        </authorList>
    </citation>
    <scope>NUCLEOTIDE SEQUENCE [LARGE SCALE GENOMIC DNA]</scope>
    <source>
        <strain evidence="8 9">KCTC 23863</strain>
    </source>
</reference>
<feature type="transmembrane region" description="Helical" evidence="5">
    <location>
        <begin position="34"/>
        <end position="53"/>
    </location>
</feature>
<protein>
    <submittedName>
        <fullName evidence="8">Response regulator</fullName>
    </submittedName>
</protein>
<dbReference type="Gene3D" id="3.40.50.2300">
    <property type="match status" value="1"/>
</dbReference>
<evidence type="ECO:0000259" key="7">
    <source>
        <dbReference type="PROSITE" id="PS50110"/>
    </source>
</evidence>
<feature type="domain" description="Response regulatory" evidence="7">
    <location>
        <begin position="364"/>
        <end position="474"/>
    </location>
</feature>
<evidence type="ECO:0000256" key="1">
    <source>
        <dbReference type="ARBA" id="ARBA00022553"/>
    </source>
</evidence>
<dbReference type="InterPro" id="IPR011006">
    <property type="entry name" value="CheY-like_superfamily"/>
</dbReference>
<dbReference type="AlphaFoldDB" id="A0A7X3MQB6"/>
<dbReference type="RefSeq" id="WP_160883872.1">
    <property type="nucleotide sequence ID" value="NZ_WURB01000004.1"/>
</dbReference>
<evidence type="ECO:0000256" key="2">
    <source>
        <dbReference type="ARBA" id="ARBA00023015"/>
    </source>
</evidence>
<evidence type="ECO:0000313" key="8">
    <source>
        <dbReference type="EMBL" id="MXQ11277.1"/>
    </source>
</evidence>
<feature type="modified residue" description="4-aspartylphosphate" evidence="4">
    <location>
        <position position="413"/>
    </location>
</feature>
<keyword evidence="2" id="KW-0805">Transcription regulation</keyword>
<dbReference type="EMBL" id="WURB01000004">
    <property type="protein sequence ID" value="MXQ11277.1"/>
    <property type="molecule type" value="Genomic_DNA"/>
</dbReference>
<organism evidence="8 9">
    <name type="scientific">Microvirga makkahensis</name>
    <dbReference type="NCBI Taxonomy" id="1128670"/>
    <lineage>
        <taxon>Bacteria</taxon>
        <taxon>Pseudomonadati</taxon>
        <taxon>Pseudomonadota</taxon>
        <taxon>Alphaproteobacteria</taxon>
        <taxon>Hyphomicrobiales</taxon>
        <taxon>Methylobacteriaceae</taxon>
        <taxon>Microvirga</taxon>
    </lineage>
</organism>
<dbReference type="GO" id="GO:0000160">
    <property type="term" value="P:phosphorelay signal transduction system"/>
    <property type="evidence" value="ECO:0007669"/>
    <property type="project" value="InterPro"/>
</dbReference>
<keyword evidence="5" id="KW-0812">Transmembrane</keyword>
<evidence type="ECO:0000256" key="5">
    <source>
        <dbReference type="SAM" id="Phobius"/>
    </source>
</evidence>
<comment type="caution">
    <text evidence="8">The sequence shown here is derived from an EMBL/GenBank/DDBJ whole genome shotgun (WGS) entry which is preliminary data.</text>
</comment>
<accession>A0A7X3MQB6</accession>
<keyword evidence="5" id="KW-0472">Membrane</keyword>
<evidence type="ECO:0000313" key="9">
    <source>
        <dbReference type="Proteomes" id="UP000436483"/>
    </source>
</evidence>
<evidence type="ECO:0000256" key="3">
    <source>
        <dbReference type="ARBA" id="ARBA00023163"/>
    </source>
</evidence>
<dbReference type="PANTHER" id="PTHR44591:SF3">
    <property type="entry name" value="RESPONSE REGULATORY DOMAIN-CONTAINING PROTEIN"/>
    <property type="match status" value="1"/>
</dbReference>
<keyword evidence="9" id="KW-1185">Reference proteome</keyword>
<proteinExistence type="predicted"/>
<keyword evidence="6" id="KW-0732">Signal</keyword>
<feature type="signal peptide" evidence="6">
    <location>
        <begin position="1"/>
        <end position="29"/>
    </location>
</feature>
<feature type="chain" id="PRO_5031228395" evidence="6">
    <location>
        <begin position="30"/>
        <end position="495"/>
    </location>
</feature>
<keyword evidence="5" id="KW-1133">Transmembrane helix</keyword>
<name>A0A7X3MQB6_9HYPH</name>
<dbReference type="Pfam" id="PF00072">
    <property type="entry name" value="Response_reg"/>
    <property type="match status" value="1"/>
</dbReference>
<gene>
    <name evidence="8" type="ORF">GR328_07390</name>
</gene>
<evidence type="ECO:0000256" key="6">
    <source>
        <dbReference type="SAM" id="SignalP"/>
    </source>
</evidence>
<dbReference type="Proteomes" id="UP000436483">
    <property type="component" value="Unassembled WGS sequence"/>
</dbReference>
<dbReference type="Gene3D" id="1.10.287.130">
    <property type="match status" value="1"/>
</dbReference>
<dbReference type="SUPFAM" id="SSF52172">
    <property type="entry name" value="CheY-like"/>
    <property type="match status" value="1"/>
</dbReference>
<reference evidence="8 9" key="1">
    <citation type="submission" date="2019-12" db="EMBL/GenBank/DDBJ databases">
        <authorList>
            <person name="Yuan C.-G."/>
        </authorList>
    </citation>
    <scope>NUCLEOTIDE SEQUENCE [LARGE SCALE GENOMIC DNA]</scope>
    <source>
        <strain evidence="8 9">KCTC 23863</strain>
    </source>
</reference>
<keyword evidence="3" id="KW-0804">Transcription</keyword>
<dbReference type="SMART" id="SM00448">
    <property type="entry name" value="REC"/>
    <property type="match status" value="1"/>
</dbReference>
<dbReference type="OrthoDB" id="8017330at2"/>